<evidence type="ECO:0000256" key="2">
    <source>
        <dbReference type="ARBA" id="ARBA00007306"/>
    </source>
</evidence>
<proteinExistence type="inferred from homology"/>
<name>A0ABD3Q5N4_9STRA</name>
<evidence type="ECO:0000256" key="9">
    <source>
        <dbReference type="PROSITE-ProRule" id="PRU00221"/>
    </source>
</evidence>
<dbReference type="InterPro" id="IPR015943">
    <property type="entry name" value="WD40/YVTN_repeat-like_dom_sf"/>
</dbReference>
<evidence type="ECO:0000256" key="6">
    <source>
        <dbReference type="ARBA" id="ARBA00023015"/>
    </source>
</evidence>
<feature type="region of interest" description="Disordered" evidence="11">
    <location>
        <begin position="167"/>
        <end position="232"/>
    </location>
</feature>
<comment type="function">
    <text evidence="10">Required for replication-independent chromatin assembly and for the periodic repression of histone gene transcription during the cell cycle.</text>
</comment>
<keyword evidence="10" id="KW-0678">Repressor</keyword>
<evidence type="ECO:0000256" key="4">
    <source>
        <dbReference type="ARBA" id="ARBA00022737"/>
    </source>
</evidence>
<feature type="compositionally biased region" description="Low complexity" evidence="11">
    <location>
        <begin position="188"/>
        <end position="203"/>
    </location>
</feature>
<dbReference type="PANTHER" id="PTHR13831:SF0">
    <property type="entry name" value="PROTEIN HIRA"/>
    <property type="match status" value="1"/>
</dbReference>
<organism evidence="13 14">
    <name type="scientific">Cyclotella atomus</name>
    <dbReference type="NCBI Taxonomy" id="382360"/>
    <lineage>
        <taxon>Eukaryota</taxon>
        <taxon>Sar</taxon>
        <taxon>Stramenopiles</taxon>
        <taxon>Ochrophyta</taxon>
        <taxon>Bacillariophyta</taxon>
        <taxon>Coscinodiscophyceae</taxon>
        <taxon>Thalassiosirophycidae</taxon>
        <taxon>Stephanodiscales</taxon>
        <taxon>Stephanodiscaceae</taxon>
        <taxon>Cyclotella</taxon>
    </lineage>
</organism>
<sequence length="1189" mass="127807">MPLVEIPLWVNHGTAEKKKSILPTAADVIDSTTPTTNNDVKSAEAKDALSLLPNNKTQQRPPMYGVDVHPDGTRFATASGDGTVKIWSMGGLFGGRFDKSCNDKRKKGWSEFTEGGNYVSSNSEGEGYDTSSSVEMANEQVNIAVAAAAPPPQQNVPVGVNDLTGLVRRKKGNGGSAKSISLETKPLSSTPAASDDAATSNTTEPINNTASTNQQPQTLQPSNINTTTQSSTIKQPKLLTTISSSHTGSILSLRFSPSGIYLATAGDDSYINIYARSNTATYKGNLVGVDSNGNKKSDTADVEHWNRIAIGRGHALDVVGLAWAPDDSHLVSCSLDSVHPVIVWRLFDVLNYPAEENRMMNNTATAATIHNLHPFKILGRNVHTSTVKGVAFDPAGKYIATSGDDPAICIWRAFDDWGLEARVDSTSGVFRSKKRKRKNAAQENNIEEEEDDPGELASLSLFRRISFAPDGSHVCGTNASLRGKNIAAMISREGWAASVPSSGGGEGGKRNQCPPGAANLVGHKQPVVSSRHCPVFFEIPKKNGDSSESEDDSDAEPEYATLVALGDKKGFVTVWSTKLSRPLFKMQCSESRCTVTDISWGFVSGKNCTEEKDSLVMIVSLLDGFVVAINFTIPDEVGGGSILSSSKQRRIFQLKYGIEDFVGMYGFSPEKRRGVKRLVDDAGPTLIENALQLTMEMENEAAENDNSEGAMSKAKKRGRPPGTRNVSDEDDNGHKRKKSAQDPLRDALDAAARADATTRATGQTTGGASGGAATNNLASVGARQVPASTGPVVNIPYVANKVYSVDLPLKNMSSNTTLEAPPKLVADVVNSPNTPGCMSSAILTISRGGVREWKDLLAQVSCTALAANHDLLAVGTADGCLLVYGTSPTLGWESAKAFRAFPSFVLGSAVINISFSTCNEETKMVVMTSNGQFQVYTFLPLGPKLDFKGSIAAPMQHLVLSCPSNTVAQPKLARIQITETSQLMLILSFGTVSAKSLHGFVYNCGMEVWMRVSDSNSFLASNLYPSIPGMPNNDKEGLLSKMDRFVRSGSSMESAKQMYIKLVENENQSSQKIVTRSHCEDRLACAIALGSAAEFQMWLSSYARCLSTSGDADTLRFLVDILLGNSDDVEMADTNSNTNPSCWWLTSITHSRCLGLDNKVLIRTIIIPEMCKNRQLQRLTNEISMELES</sequence>
<feature type="region of interest" description="Disordered" evidence="11">
    <location>
        <begin position="497"/>
        <end position="521"/>
    </location>
</feature>
<feature type="repeat" description="WD" evidence="9">
    <location>
        <begin position="56"/>
        <end position="89"/>
    </location>
</feature>
<dbReference type="PROSITE" id="PS50294">
    <property type="entry name" value="WD_REPEATS_REGION"/>
    <property type="match status" value="3"/>
</dbReference>
<comment type="subcellular location">
    <subcellularLocation>
        <location evidence="1 10">Nucleus</location>
    </subcellularLocation>
</comment>
<dbReference type="InterPro" id="IPR001680">
    <property type="entry name" value="WD40_rpt"/>
</dbReference>
<evidence type="ECO:0000256" key="11">
    <source>
        <dbReference type="SAM" id="MobiDB-lite"/>
    </source>
</evidence>
<comment type="caution">
    <text evidence="13">The sequence shown here is derived from an EMBL/GenBank/DDBJ whole genome shotgun (WGS) entry which is preliminary data.</text>
</comment>
<dbReference type="Pfam" id="PF07569">
    <property type="entry name" value="Hira"/>
    <property type="match status" value="1"/>
</dbReference>
<dbReference type="EMBL" id="JALLPJ020000313">
    <property type="protein sequence ID" value="KAL3795573.1"/>
    <property type="molecule type" value="Genomic_DNA"/>
</dbReference>
<feature type="compositionally biased region" description="Low complexity" evidence="11">
    <location>
        <begin position="222"/>
        <end position="232"/>
    </location>
</feature>
<dbReference type="Pfam" id="PF00400">
    <property type="entry name" value="WD40"/>
    <property type="match status" value="4"/>
</dbReference>
<dbReference type="InterPro" id="IPR011494">
    <property type="entry name" value="HIRA-like_C"/>
</dbReference>
<evidence type="ECO:0000256" key="7">
    <source>
        <dbReference type="ARBA" id="ARBA00023163"/>
    </source>
</evidence>
<reference evidence="13 14" key="1">
    <citation type="submission" date="2024-10" db="EMBL/GenBank/DDBJ databases">
        <title>Updated reference genomes for cyclostephanoid diatoms.</title>
        <authorList>
            <person name="Roberts W.R."/>
            <person name="Alverson A.J."/>
        </authorList>
    </citation>
    <scope>NUCLEOTIDE SEQUENCE [LARGE SCALE GENOMIC DNA]</scope>
    <source>
        <strain evidence="13 14">AJA010-31</strain>
    </source>
</reference>
<dbReference type="InterPro" id="IPR031120">
    <property type="entry name" value="HIR1-like"/>
</dbReference>
<feature type="region of interest" description="Disordered" evidence="11">
    <location>
        <begin position="699"/>
        <end position="744"/>
    </location>
</feature>
<feature type="compositionally biased region" description="Low complexity" evidence="11">
    <location>
        <begin position="753"/>
        <end position="763"/>
    </location>
</feature>
<feature type="compositionally biased region" description="Polar residues" evidence="11">
    <location>
        <begin position="118"/>
        <end position="130"/>
    </location>
</feature>
<accession>A0ABD3Q5N4</accession>
<protein>
    <recommendedName>
        <fullName evidence="10">Protein HIRA</fullName>
    </recommendedName>
</protein>
<dbReference type="SUPFAM" id="SSF50978">
    <property type="entry name" value="WD40 repeat-like"/>
    <property type="match status" value="2"/>
</dbReference>
<feature type="domain" description="Protein HIRA-like C-terminal" evidence="12">
    <location>
        <begin position="899"/>
        <end position="1119"/>
    </location>
</feature>
<evidence type="ECO:0000256" key="5">
    <source>
        <dbReference type="ARBA" id="ARBA00022853"/>
    </source>
</evidence>
<keyword evidence="14" id="KW-1185">Reference proteome</keyword>
<evidence type="ECO:0000259" key="12">
    <source>
        <dbReference type="Pfam" id="PF07569"/>
    </source>
</evidence>
<dbReference type="PANTHER" id="PTHR13831">
    <property type="entry name" value="MEMBER OF THE HIR1 FAMILY OF WD-REPEAT PROTEINS"/>
    <property type="match status" value="1"/>
</dbReference>
<feature type="compositionally biased region" description="Polar residues" evidence="11">
    <location>
        <begin position="204"/>
        <end position="221"/>
    </location>
</feature>
<evidence type="ECO:0000256" key="3">
    <source>
        <dbReference type="ARBA" id="ARBA00022574"/>
    </source>
</evidence>
<feature type="region of interest" description="Disordered" evidence="11">
    <location>
        <begin position="109"/>
        <end position="130"/>
    </location>
</feature>
<comment type="similarity">
    <text evidence="2 10">Belongs to the WD repeat HIR1 family.</text>
</comment>
<feature type="repeat" description="WD" evidence="9">
    <location>
        <begin position="243"/>
        <end position="274"/>
    </location>
</feature>
<dbReference type="GO" id="GO:0005634">
    <property type="term" value="C:nucleus"/>
    <property type="evidence" value="ECO:0007669"/>
    <property type="project" value="UniProtKB-SubCell"/>
</dbReference>
<dbReference type="SMART" id="SM00320">
    <property type="entry name" value="WD40"/>
    <property type="match status" value="5"/>
</dbReference>
<keyword evidence="4 10" id="KW-0677">Repeat</keyword>
<dbReference type="PROSITE" id="PS50082">
    <property type="entry name" value="WD_REPEATS_2"/>
    <property type="match status" value="3"/>
</dbReference>
<keyword evidence="3 9" id="KW-0853">WD repeat</keyword>
<dbReference type="AlphaFoldDB" id="A0ABD3Q5N4"/>
<keyword evidence="5 10" id="KW-0156">Chromatin regulator</keyword>
<evidence type="ECO:0000313" key="14">
    <source>
        <dbReference type="Proteomes" id="UP001530400"/>
    </source>
</evidence>
<keyword evidence="7 10" id="KW-0804">Transcription</keyword>
<feature type="region of interest" description="Disordered" evidence="11">
    <location>
        <begin position="753"/>
        <end position="772"/>
    </location>
</feature>
<feature type="repeat" description="WD" evidence="9">
    <location>
        <begin position="380"/>
        <end position="411"/>
    </location>
</feature>
<dbReference type="GO" id="GO:0006325">
    <property type="term" value="P:chromatin organization"/>
    <property type="evidence" value="ECO:0007669"/>
    <property type="project" value="UniProtKB-KW"/>
</dbReference>
<keyword evidence="6 10" id="KW-0805">Transcription regulation</keyword>
<keyword evidence="8 10" id="KW-0539">Nucleus</keyword>
<dbReference type="InterPro" id="IPR036322">
    <property type="entry name" value="WD40_repeat_dom_sf"/>
</dbReference>
<dbReference type="Gene3D" id="2.130.10.10">
    <property type="entry name" value="YVTN repeat-like/Quinoprotein amine dehydrogenase"/>
    <property type="match status" value="2"/>
</dbReference>
<evidence type="ECO:0000256" key="10">
    <source>
        <dbReference type="RuleBase" id="RU364014"/>
    </source>
</evidence>
<evidence type="ECO:0000256" key="8">
    <source>
        <dbReference type="ARBA" id="ARBA00023242"/>
    </source>
</evidence>
<dbReference type="Proteomes" id="UP001530400">
    <property type="component" value="Unassembled WGS sequence"/>
</dbReference>
<evidence type="ECO:0000256" key="1">
    <source>
        <dbReference type="ARBA" id="ARBA00004123"/>
    </source>
</evidence>
<evidence type="ECO:0000313" key="13">
    <source>
        <dbReference type="EMBL" id="KAL3795573.1"/>
    </source>
</evidence>
<gene>
    <name evidence="13" type="ORF">ACHAWO_001568</name>
</gene>